<protein>
    <recommendedName>
        <fullName evidence="3">Transposase</fullName>
    </recommendedName>
</protein>
<evidence type="ECO:0008006" key="3">
    <source>
        <dbReference type="Google" id="ProtNLM"/>
    </source>
</evidence>
<dbReference type="RefSeq" id="WP_395508042.1">
    <property type="nucleotide sequence ID" value="NZ_JBBDHD010000005.1"/>
</dbReference>
<comment type="caution">
    <text evidence="1">The sequence shown here is derived from an EMBL/GenBank/DDBJ whole genome shotgun (WGS) entry which is preliminary data.</text>
</comment>
<dbReference type="EMBL" id="JBBDHD010000005">
    <property type="protein sequence ID" value="MFH7594097.1"/>
    <property type="molecule type" value="Genomic_DNA"/>
</dbReference>
<name>A0ABW7P6Y5_9ACTN</name>
<gene>
    <name evidence="1" type="ORF">WDV06_03195</name>
</gene>
<evidence type="ECO:0000313" key="1">
    <source>
        <dbReference type="EMBL" id="MFH7594097.1"/>
    </source>
</evidence>
<evidence type="ECO:0000313" key="2">
    <source>
        <dbReference type="Proteomes" id="UP001610631"/>
    </source>
</evidence>
<dbReference type="Proteomes" id="UP001610631">
    <property type="component" value="Unassembled WGS sequence"/>
</dbReference>
<accession>A0ABW7P6Y5</accession>
<keyword evidence="2" id="KW-1185">Reference proteome</keyword>
<reference evidence="1 2" key="1">
    <citation type="submission" date="2024-03" db="EMBL/GenBank/DDBJ databases">
        <title>Whole genome sequencing of Streptomyces racemochromogenes, to identify antimicrobial biosynthetic gene clusters.</title>
        <authorList>
            <person name="Suryawanshi P."/>
            <person name="Krishnaraj P.U."/>
            <person name="Arun Y.P."/>
            <person name="Suryawanshi M.P."/>
            <person name="Rakshit O."/>
        </authorList>
    </citation>
    <scope>NUCLEOTIDE SEQUENCE [LARGE SCALE GENOMIC DNA]</scope>
    <source>
        <strain evidence="1 2">AUDT626</strain>
    </source>
</reference>
<proteinExistence type="predicted"/>
<organism evidence="1 2">
    <name type="scientific">Streptomyces racemochromogenes</name>
    <dbReference type="NCBI Taxonomy" id="67353"/>
    <lineage>
        <taxon>Bacteria</taxon>
        <taxon>Bacillati</taxon>
        <taxon>Actinomycetota</taxon>
        <taxon>Actinomycetes</taxon>
        <taxon>Kitasatosporales</taxon>
        <taxon>Streptomycetaceae</taxon>
        <taxon>Streptomyces</taxon>
    </lineage>
</organism>
<sequence length="91" mass="9503">MRLAVTPLLMFPGRADGVAWCWNSPIQEKARKGPTHAAAGLLVVTVVTAAVTGNRRVEAVLGAAVPAPPRPVIRIAAKPRIPLRGGLFSSS</sequence>